<organism evidence="1 2">
    <name type="scientific">Terrisporobacter petrolearius</name>
    <dbReference type="NCBI Taxonomy" id="1460447"/>
    <lineage>
        <taxon>Bacteria</taxon>
        <taxon>Bacillati</taxon>
        <taxon>Bacillota</taxon>
        <taxon>Clostridia</taxon>
        <taxon>Peptostreptococcales</taxon>
        <taxon>Peptostreptococcaceae</taxon>
        <taxon>Terrisporobacter</taxon>
    </lineage>
</organism>
<dbReference type="EMBL" id="CP154622">
    <property type="protein sequence ID" value="XAM43024.1"/>
    <property type="molecule type" value="Genomic_DNA"/>
</dbReference>
<reference evidence="1 2" key="1">
    <citation type="submission" date="2024-04" db="EMBL/GenBank/DDBJ databases">
        <title>Isolation and characterization of novel acetogenic strains of the genera Terrisporobacter and Acetoanaerobium.</title>
        <authorList>
            <person name="Boeer T."/>
            <person name="Schueler M.A."/>
            <person name="Lueschen A."/>
            <person name="Eysell L."/>
            <person name="Droege J."/>
            <person name="Heinemann M."/>
            <person name="Engelhardt L."/>
            <person name="Basen M."/>
            <person name="Daniel R."/>
        </authorList>
    </citation>
    <scope>NUCLEOTIDE SEQUENCE [LARGE SCALE GENOMIC DNA]</scope>
    <source>
        <strain evidence="1 2">ELB</strain>
    </source>
</reference>
<name>A0ABZ3FHX4_9FIRM</name>
<keyword evidence="2" id="KW-1185">Reference proteome</keyword>
<evidence type="ECO:0000313" key="1">
    <source>
        <dbReference type="EMBL" id="XAM43024.1"/>
    </source>
</evidence>
<protein>
    <recommendedName>
        <fullName evidence="3">Intein C-terminal splicing region</fullName>
    </recommendedName>
</protein>
<dbReference type="Proteomes" id="UP001477947">
    <property type="component" value="Chromosome"/>
</dbReference>
<dbReference type="Gene3D" id="2.170.16.10">
    <property type="entry name" value="Hedgehog/Intein (Hint) domain"/>
    <property type="match status" value="1"/>
</dbReference>
<dbReference type="NCBIfam" id="TIGR01443">
    <property type="entry name" value="intein_Cterm"/>
    <property type="match status" value="1"/>
</dbReference>
<dbReference type="CDD" id="cd00081">
    <property type="entry name" value="Hint"/>
    <property type="match status" value="1"/>
</dbReference>
<dbReference type="SUPFAM" id="SSF51294">
    <property type="entry name" value="Hedgehog/intein (Hint) domain"/>
    <property type="match status" value="1"/>
</dbReference>
<dbReference type="InterPro" id="IPR036844">
    <property type="entry name" value="Hint_dom_sf"/>
</dbReference>
<dbReference type="InterPro" id="IPR030934">
    <property type="entry name" value="Intein_C"/>
</dbReference>
<dbReference type="Pfam" id="PF12639">
    <property type="entry name" value="Colicin-DNase"/>
    <property type="match status" value="1"/>
</dbReference>
<dbReference type="Pfam" id="PF07591">
    <property type="entry name" value="PT-HINT"/>
    <property type="match status" value="1"/>
</dbReference>
<evidence type="ECO:0008006" key="3">
    <source>
        <dbReference type="Google" id="ProtNLM"/>
    </source>
</evidence>
<accession>A0ABZ3FHX4</accession>
<evidence type="ECO:0000313" key="2">
    <source>
        <dbReference type="Proteomes" id="UP001477947"/>
    </source>
</evidence>
<gene>
    <name evidence="1" type="ORF">TPELB_33390</name>
</gene>
<sequence length="191" mass="21429">MFYIDGVGWIPASMIEEGDVVVLQSGDKSKVEKIDKVVHNELITVYNFEVEDFHTYFVSDASVLVHNDYSGVRRKSVAGRKHPTTGVDFDSDGFPVFKSKYDMQLDPTDYSKSRGTHFRRASKALYADIMKNSSLKSKFTAGEIGILKKGGVPKSYTWHHHQSSGKMQLVNRVTHRKTGHKGGFSIWGPGK</sequence>
<dbReference type="PROSITE" id="PS50818">
    <property type="entry name" value="INTEIN_C_TER"/>
    <property type="match status" value="1"/>
</dbReference>
<proteinExistence type="predicted"/>